<evidence type="ECO:0000313" key="1">
    <source>
        <dbReference type="EMBL" id="CAK7355718.1"/>
    </source>
</evidence>
<reference evidence="1 2" key="1">
    <citation type="submission" date="2024-01" db="EMBL/GenBank/DDBJ databases">
        <authorList>
            <person name="Waweru B."/>
        </authorList>
    </citation>
    <scope>NUCLEOTIDE SEQUENCE [LARGE SCALE GENOMIC DNA]</scope>
</reference>
<evidence type="ECO:0000313" key="2">
    <source>
        <dbReference type="Proteomes" id="UP001314170"/>
    </source>
</evidence>
<dbReference type="Proteomes" id="UP001314170">
    <property type="component" value="Unassembled WGS sequence"/>
</dbReference>
<proteinExistence type="predicted"/>
<protein>
    <submittedName>
        <fullName evidence="1">Uncharacterized protein</fullName>
    </submittedName>
</protein>
<accession>A0AAV1SSD5</accession>
<name>A0AAV1SSD5_9ROSI</name>
<gene>
    <name evidence="1" type="ORF">DCAF_LOCUS25978</name>
</gene>
<dbReference type="AlphaFoldDB" id="A0AAV1SSD5"/>
<comment type="caution">
    <text evidence="1">The sequence shown here is derived from an EMBL/GenBank/DDBJ whole genome shotgun (WGS) entry which is preliminary data.</text>
</comment>
<dbReference type="PROSITE" id="PS51257">
    <property type="entry name" value="PROKAR_LIPOPROTEIN"/>
    <property type="match status" value="1"/>
</dbReference>
<feature type="non-terminal residue" evidence="1">
    <location>
        <position position="53"/>
    </location>
</feature>
<sequence>MPTHRPVFMLAHQQTNPHASGLACEPAGQPTHEPTCAPTRRPTCSLARRFKKD</sequence>
<dbReference type="EMBL" id="CAWUPB010001196">
    <property type="protein sequence ID" value="CAK7355718.1"/>
    <property type="molecule type" value="Genomic_DNA"/>
</dbReference>
<keyword evidence="2" id="KW-1185">Reference proteome</keyword>
<organism evidence="1 2">
    <name type="scientific">Dovyalis caffra</name>
    <dbReference type="NCBI Taxonomy" id="77055"/>
    <lineage>
        <taxon>Eukaryota</taxon>
        <taxon>Viridiplantae</taxon>
        <taxon>Streptophyta</taxon>
        <taxon>Embryophyta</taxon>
        <taxon>Tracheophyta</taxon>
        <taxon>Spermatophyta</taxon>
        <taxon>Magnoliopsida</taxon>
        <taxon>eudicotyledons</taxon>
        <taxon>Gunneridae</taxon>
        <taxon>Pentapetalae</taxon>
        <taxon>rosids</taxon>
        <taxon>fabids</taxon>
        <taxon>Malpighiales</taxon>
        <taxon>Salicaceae</taxon>
        <taxon>Flacourtieae</taxon>
        <taxon>Dovyalis</taxon>
    </lineage>
</organism>